<dbReference type="Proteomes" id="UP000324974">
    <property type="component" value="Chromosome"/>
</dbReference>
<sequence length="134" mass="14414">MPVLKSDTVPIRSDADVVAVRQIVRVWSIEAKFGLVDQTKIITAASELARNTLEYGGGGHMFIELVEEGVRKGVRLTFEDQGPGIADVEQALRDGYTSGKGMGLGLGGSKRLTNEFAIHSVVGVGTRVTVTKWK</sequence>
<dbReference type="KEGG" id="lrs:PX52LOC_07317"/>
<dbReference type="RefSeq" id="WP_149114544.1">
    <property type="nucleotide sequence ID" value="NZ_CP042425.1"/>
</dbReference>
<evidence type="ECO:0000259" key="1">
    <source>
        <dbReference type="SMART" id="SM00387"/>
    </source>
</evidence>
<reference evidence="3" key="1">
    <citation type="submission" date="2019-08" db="EMBL/GenBank/DDBJ databases">
        <title>Limnoglobus roseus gen. nov., sp. nov., a novel freshwater planctomycete with a giant genome from the family Gemmataceae.</title>
        <authorList>
            <person name="Kulichevskaya I.S."/>
            <person name="Naumoff D.G."/>
            <person name="Miroshnikov K."/>
            <person name="Ivanova A."/>
            <person name="Philippov D.A."/>
            <person name="Hakobyan A."/>
            <person name="Rijpstra I.C."/>
            <person name="Sinninghe Damste J.S."/>
            <person name="Liesack W."/>
            <person name="Dedysh S.N."/>
        </authorList>
    </citation>
    <scope>NUCLEOTIDE SEQUENCE [LARGE SCALE GENOMIC DNA]</scope>
    <source>
        <strain evidence="3">PX52</strain>
    </source>
</reference>
<dbReference type="SMART" id="SM00387">
    <property type="entry name" value="HATPase_c"/>
    <property type="match status" value="1"/>
</dbReference>
<dbReference type="CDD" id="cd16934">
    <property type="entry name" value="HATPase_RsbT-like"/>
    <property type="match status" value="1"/>
</dbReference>
<dbReference type="EMBL" id="CP042425">
    <property type="protein sequence ID" value="QEL20225.1"/>
    <property type="molecule type" value="Genomic_DNA"/>
</dbReference>
<accession>A0A5C1ANS5</accession>
<proteinExistence type="predicted"/>
<name>A0A5C1ANS5_9BACT</name>
<evidence type="ECO:0000313" key="3">
    <source>
        <dbReference type="Proteomes" id="UP000324974"/>
    </source>
</evidence>
<dbReference type="Pfam" id="PF02518">
    <property type="entry name" value="HATPase_c"/>
    <property type="match status" value="1"/>
</dbReference>
<dbReference type="OrthoDB" id="9799195at2"/>
<dbReference type="InterPro" id="IPR036890">
    <property type="entry name" value="HATPase_C_sf"/>
</dbReference>
<dbReference type="InterPro" id="IPR003594">
    <property type="entry name" value="HATPase_dom"/>
</dbReference>
<organism evidence="2 3">
    <name type="scientific">Limnoglobus roseus</name>
    <dbReference type="NCBI Taxonomy" id="2598579"/>
    <lineage>
        <taxon>Bacteria</taxon>
        <taxon>Pseudomonadati</taxon>
        <taxon>Planctomycetota</taxon>
        <taxon>Planctomycetia</taxon>
        <taxon>Gemmatales</taxon>
        <taxon>Gemmataceae</taxon>
        <taxon>Limnoglobus</taxon>
    </lineage>
</organism>
<dbReference type="Gene3D" id="3.30.565.10">
    <property type="entry name" value="Histidine kinase-like ATPase, C-terminal domain"/>
    <property type="match status" value="1"/>
</dbReference>
<keyword evidence="3" id="KW-1185">Reference proteome</keyword>
<protein>
    <submittedName>
        <fullName evidence="2">Anti-sigma regulatory factor</fullName>
    </submittedName>
</protein>
<dbReference type="SUPFAM" id="SSF55874">
    <property type="entry name" value="ATPase domain of HSP90 chaperone/DNA topoisomerase II/histidine kinase"/>
    <property type="match status" value="1"/>
</dbReference>
<evidence type="ECO:0000313" key="2">
    <source>
        <dbReference type="EMBL" id="QEL20225.1"/>
    </source>
</evidence>
<dbReference type="AlphaFoldDB" id="A0A5C1ANS5"/>
<feature type="domain" description="Histidine kinase/HSP90-like ATPase" evidence="1">
    <location>
        <begin position="36"/>
        <end position="134"/>
    </location>
</feature>
<gene>
    <name evidence="2" type="ORF">PX52LOC_07317</name>
</gene>